<feature type="domain" description="CBS" evidence="3">
    <location>
        <begin position="79"/>
        <end position="133"/>
    </location>
</feature>
<evidence type="ECO:0000256" key="1">
    <source>
        <dbReference type="ARBA" id="ARBA00023122"/>
    </source>
</evidence>
<dbReference type="Gene3D" id="3.10.580.10">
    <property type="entry name" value="CBS-domain"/>
    <property type="match status" value="1"/>
</dbReference>
<evidence type="ECO:0000259" key="3">
    <source>
        <dbReference type="PROSITE" id="PS51371"/>
    </source>
</evidence>
<dbReference type="Pfam" id="PF00571">
    <property type="entry name" value="CBS"/>
    <property type="match status" value="2"/>
</dbReference>
<name>A0ABU0W4S9_9RHOB</name>
<dbReference type="PROSITE" id="PS51371">
    <property type="entry name" value="CBS"/>
    <property type="match status" value="2"/>
</dbReference>
<evidence type="ECO:0000313" key="4">
    <source>
        <dbReference type="EMBL" id="MDQ2068055.1"/>
    </source>
</evidence>
<organism evidence="4 5">
    <name type="scientific">Pseudogemmobacter lacusdianii</name>
    <dbReference type="NCBI Taxonomy" id="3069608"/>
    <lineage>
        <taxon>Bacteria</taxon>
        <taxon>Pseudomonadati</taxon>
        <taxon>Pseudomonadota</taxon>
        <taxon>Alphaproteobacteria</taxon>
        <taxon>Rhodobacterales</taxon>
        <taxon>Paracoccaceae</taxon>
        <taxon>Pseudogemmobacter</taxon>
    </lineage>
</organism>
<accession>A0ABU0W4S9</accession>
<dbReference type="RefSeq" id="WP_020952717.1">
    <property type="nucleotide sequence ID" value="NZ_JAVDBT010000021.1"/>
</dbReference>
<comment type="caution">
    <text evidence="4">The sequence shown here is derived from an EMBL/GenBank/DDBJ whole genome shotgun (WGS) entry which is preliminary data.</text>
</comment>
<dbReference type="PANTHER" id="PTHR43080">
    <property type="entry name" value="CBS DOMAIN-CONTAINING PROTEIN CBSX3, MITOCHONDRIAL"/>
    <property type="match status" value="1"/>
</dbReference>
<dbReference type="InterPro" id="IPR044729">
    <property type="entry name" value="CBS_bac"/>
</dbReference>
<dbReference type="SUPFAM" id="SSF54631">
    <property type="entry name" value="CBS-domain pair"/>
    <property type="match status" value="1"/>
</dbReference>
<dbReference type="PANTHER" id="PTHR43080:SF26">
    <property type="entry name" value="REGULATORY PROTEIN"/>
    <property type="match status" value="1"/>
</dbReference>
<feature type="domain" description="CBS" evidence="3">
    <location>
        <begin position="12"/>
        <end position="70"/>
    </location>
</feature>
<dbReference type="EMBL" id="JAVDBT010000021">
    <property type="protein sequence ID" value="MDQ2068055.1"/>
    <property type="molecule type" value="Genomic_DNA"/>
</dbReference>
<keyword evidence="5" id="KW-1185">Reference proteome</keyword>
<gene>
    <name evidence="4" type="ORF">Q9295_16910</name>
</gene>
<dbReference type="SMART" id="SM00116">
    <property type="entry name" value="CBS"/>
    <property type="match status" value="2"/>
</dbReference>
<keyword evidence="1 2" id="KW-0129">CBS domain</keyword>
<dbReference type="InterPro" id="IPR046342">
    <property type="entry name" value="CBS_dom_sf"/>
</dbReference>
<proteinExistence type="predicted"/>
<dbReference type="InterPro" id="IPR000644">
    <property type="entry name" value="CBS_dom"/>
</dbReference>
<dbReference type="InterPro" id="IPR051257">
    <property type="entry name" value="Diverse_CBS-Domain"/>
</dbReference>
<sequence>MSDTIARVRDYMVTDLVTLSPETEIIRAITTLLDAGVSGACVLDDEGNLVGVLSKRDGLKAALSAAYYKEWGGTVADLMSTELEVFDANLDLVSAAERFVKSAFRRFPVVEEGRLLGQVSRTDVLRALSLQWR</sequence>
<dbReference type="Proteomes" id="UP001239680">
    <property type="component" value="Unassembled WGS sequence"/>
</dbReference>
<evidence type="ECO:0000256" key="2">
    <source>
        <dbReference type="PROSITE-ProRule" id="PRU00703"/>
    </source>
</evidence>
<reference evidence="4 5" key="1">
    <citation type="submission" date="2023-08" db="EMBL/GenBank/DDBJ databases">
        <title>Characterization of two Paracoccaceae strains isolated from Phycosphere and proposal of Xinfangfangia lacusdiani sp. nov.</title>
        <authorList>
            <person name="Deng Y."/>
            <person name="Zhang Y.Q."/>
        </authorList>
    </citation>
    <scope>NUCLEOTIDE SEQUENCE [LARGE SCALE GENOMIC DNA]</scope>
    <source>
        <strain evidence="4 5">CPCC 101601</strain>
    </source>
</reference>
<dbReference type="CDD" id="cd04629">
    <property type="entry name" value="CBS_pair_bac"/>
    <property type="match status" value="1"/>
</dbReference>
<protein>
    <submittedName>
        <fullName evidence="4">CBS domain-containing protein</fullName>
    </submittedName>
</protein>
<evidence type="ECO:0000313" key="5">
    <source>
        <dbReference type="Proteomes" id="UP001239680"/>
    </source>
</evidence>